<feature type="region of interest" description="Disordered" evidence="1">
    <location>
        <begin position="1"/>
        <end position="62"/>
    </location>
</feature>
<comment type="caution">
    <text evidence="2">The sequence shown here is derived from an EMBL/GenBank/DDBJ whole genome shotgun (WGS) entry which is preliminary data.</text>
</comment>
<organism evidence="2 3">
    <name type="scientific">Prescottella agglutinans</name>
    <dbReference type="NCBI Taxonomy" id="1644129"/>
    <lineage>
        <taxon>Bacteria</taxon>
        <taxon>Bacillati</taxon>
        <taxon>Actinomycetota</taxon>
        <taxon>Actinomycetes</taxon>
        <taxon>Mycobacteriales</taxon>
        <taxon>Nocardiaceae</taxon>
        <taxon>Prescottella</taxon>
    </lineage>
</organism>
<feature type="compositionally biased region" description="Basic residues" evidence="1">
    <location>
        <begin position="152"/>
        <end position="163"/>
    </location>
</feature>
<evidence type="ECO:0000256" key="1">
    <source>
        <dbReference type="SAM" id="MobiDB-lite"/>
    </source>
</evidence>
<evidence type="ECO:0000313" key="3">
    <source>
        <dbReference type="Proteomes" id="UP001160334"/>
    </source>
</evidence>
<dbReference type="Proteomes" id="UP001160334">
    <property type="component" value="Unassembled WGS sequence"/>
</dbReference>
<feature type="compositionally biased region" description="Basic and acidic residues" evidence="1">
    <location>
        <begin position="23"/>
        <end position="41"/>
    </location>
</feature>
<feature type="compositionally biased region" description="Basic and acidic residues" evidence="1">
    <location>
        <begin position="1"/>
        <end position="10"/>
    </location>
</feature>
<feature type="compositionally biased region" description="Basic and acidic residues" evidence="1">
    <location>
        <begin position="164"/>
        <end position="173"/>
    </location>
</feature>
<dbReference type="EMBL" id="JARXVC010000025">
    <property type="protein sequence ID" value="MDH6284645.1"/>
    <property type="molecule type" value="Genomic_DNA"/>
</dbReference>
<feature type="region of interest" description="Disordered" evidence="1">
    <location>
        <begin position="142"/>
        <end position="188"/>
    </location>
</feature>
<name>A0ABT6ML79_9NOCA</name>
<feature type="compositionally biased region" description="Basic residues" evidence="1">
    <location>
        <begin position="174"/>
        <end position="186"/>
    </location>
</feature>
<evidence type="ECO:0000313" key="2">
    <source>
        <dbReference type="EMBL" id="MDH6284645.1"/>
    </source>
</evidence>
<reference evidence="2 3" key="1">
    <citation type="submission" date="2023-04" db="EMBL/GenBank/DDBJ databases">
        <title>Forest soil microbial communities from Buena Vista Peninsula, Colon Province, Panama.</title>
        <authorList>
            <person name="Bouskill N."/>
        </authorList>
    </citation>
    <scope>NUCLEOTIDE SEQUENCE [LARGE SCALE GENOMIC DNA]</scope>
    <source>
        <strain evidence="2 3">CFH S0262</strain>
    </source>
</reference>
<protein>
    <submittedName>
        <fullName evidence="2">Uncharacterized protein</fullName>
    </submittedName>
</protein>
<accession>A0ABT6ML79</accession>
<proteinExistence type="predicted"/>
<gene>
    <name evidence="2" type="ORF">M2280_005906</name>
</gene>
<keyword evidence="3" id="KW-1185">Reference proteome</keyword>
<sequence>MPRHSPKDAGAHPFQHRPAPRRGHGDRPPGHAAADRQREVRGFPLQDPHTSRLSTSTSPPGCRNVVVPTELPGYASPLTVDTCVHLIESSRRRQRIKHSKGNVVQAIPQSGPPFTGPADECCRIRASIRHLAATLGRPAVDAVQRPWQTRSRAGRRGGGRRARGRGEPPGGRDGRHRRRHPPHRRSPVVWADLAAAGIEHIGVRLAMPSAGWIRRCCRRERAGLHCSSRSRRWRTRRRRNQLPVRT</sequence>